<dbReference type="Gene3D" id="3.30.365.10">
    <property type="entry name" value="Aldehyde oxidase/xanthine dehydrogenase, molybdopterin binding domain"/>
    <property type="match status" value="3"/>
</dbReference>
<dbReference type="InterPro" id="IPR037165">
    <property type="entry name" value="AldOxase/xan_DH_Mopterin-bd_sf"/>
</dbReference>
<dbReference type="EMBL" id="BDGG01000008">
    <property type="protein sequence ID" value="GAV02729.1"/>
    <property type="molecule type" value="Genomic_DNA"/>
</dbReference>
<dbReference type="InterPro" id="IPR016208">
    <property type="entry name" value="Ald_Oxase/xanthine_DH-like"/>
</dbReference>
<accession>A0A1D1VVU1</accession>
<evidence type="ECO:0000313" key="2">
    <source>
        <dbReference type="EMBL" id="GAV02729.1"/>
    </source>
</evidence>
<evidence type="ECO:0000313" key="3">
    <source>
        <dbReference type="Proteomes" id="UP000186922"/>
    </source>
</evidence>
<dbReference type="Pfam" id="PF20256">
    <property type="entry name" value="MoCoBD_2"/>
    <property type="match status" value="1"/>
</dbReference>
<dbReference type="OrthoDB" id="7471793at2759"/>
<name>A0A1D1VVU1_RAMVA</name>
<dbReference type="Proteomes" id="UP000186922">
    <property type="component" value="Unassembled WGS sequence"/>
</dbReference>
<dbReference type="PANTHER" id="PTHR45444:SF3">
    <property type="entry name" value="XANTHINE DEHYDROGENASE"/>
    <property type="match status" value="1"/>
</dbReference>
<dbReference type="AlphaFoldDB" id="A0A1D1VVU1"/>
<protein>
    <recommendedName>
        <fullName evidence="1">Aldehyde oxidase/xanthine dehydrogenase second molybdopterin binding domain-containing protein</fullName>
    </recommendedName>
</protein>
<keyword evidence="3" id="KW-1185">Reference proteome</keyword>
<feature type="domain" description="Aldehyde oxidase/xanthine dehydrogenase second molybdopterin binding" evidence="1">
    <location>
        <begin position="90"/>
        <end position="161"/>
    </location>
</feature>
<evidence type="ECO:0000259" key="1">
    <source>
        <dbReference type="Pfam" id="PF20256"/>
    </source>
</evidence>
<gene>
    <name evidence="2" type="primary">RvY_13258-1</name>
    <name evidence="2" type="synonym">RvY_13258.1</name>
    <name evidence="2" type="ORF">RvY_13258</name>
</gene>
<dbReference type="STRING" id="947166.A0A1D1VVU1"/>
<dbReference type="InterPro" id="IPR046867">
    <property type="entry name" value="AldOxase/xan_DH_MoCoBD2"/>
</dbReference>
<sequence length="212" mass="24547">MPKITTVQMLKSLTTLLERQLEVYDKRTNRCHFPDLDERPKPEALVLLEEQEYWLKPAPDRTSCGNGDKLLEETVLKDSRIEQVVYELITSALYKERVAAIEQFNIANRWRKRGIVMEPMRFPVEWTYCIFKCLIAIYHEGGTIAVTHGVIEMGQGINTKANTGQFEEAIVMGLGYYMTEEIRFHPKTGENLTFGTWKYKPPFAPSNFECLC</sequence>
<comment type="caution">
    <text evidence="2">The sequence shown here is derived from an EMBL/GenBank/DDBJ whole genome shotgun (WGS) entry which is preliminary data.</text>
</comment>
<organism evidence="2 3">
    <name type="scientific">Ramazzottius varieornatus</name>
    <name type="common">Water bear</name>
    <name type="synonym">Tardigrade</name>
    <dbReference type="NCBI Taxonomy" id="947166"/>
    <lineage>
        <taxon>Eukaryota</taxon>
        <taxon>Metazoa</taxon>
        <taxon>Ecdysozoa</taxon>
        <taxon>Tardigrada</taxon>
        <taxon>Eutardigrada</taxon>
        <taxon>Parachela</taxon>
        <taxon>Hypsibioidea</taxon>
        <taxon>Ramazzottiidae</taxon>
        <taxon>Ramazzottius</taxon>
    </lineage>
</organism>
<dbReference type="GO" id="GO:0005506">
    <property type="term" value="F:iron ion binding"/>
    <property type="evidence" value="ECO:0007669"/>
    <property type="project" value="InterPro"/>
</dbReference>
<dbReference type="SUPFAM" id="SSF56003">
    <property type="entry name" value="Molybdenum cofactor-binding domain"/>
    <property type="match status" value="1"/>
</dbReference>
<proteinExistence type="predicted"/>
<dbReference type="PANTHER" id="PTHR45444">
    <property type="entry name" value="XANTHINE DEHYDROGENASE"/>
    <property type="match status" value="1"/>
</dbReference>
<reference evidence="2 3" key="1">
    <citation type="journal article" date="2016" name="Nat. Commun.">
        <title>Extremotolerant tardigrade genome and improved radiotolerance of human cultured cells by tardigrade-unique protein.</title>
        <authorList>
            <person name="Hashimoto T."/>
            <person name="Horikawa D.D."/>
            <person name="Saito Y."/>
            <person name="Kuwahara H."/>
            <person name="Kozuka-Hata H."/>
            <person name="Shin-I T."/>
            <person name="Minakuchi Y."/>
            <person name="Ohishi K."/>
            <person name="Motoyama A."/>
            <person name="Aizu T."/>
            <person name="Enomoto A."/>
            <person name="Kondo K."/>
            <person name="Tanaka S."/>
            <person name="Hara Y."/>
            <person name="Koshikawa S."/>
            <person name="Sagara H."/>
            <person name="Miura T."/>
            <person name="Yokobori S."/>
            <person name="Miyagawa K."/>
            <person name="Suzuki Y."/>
            <person name="Kubo T."/>
            <person name="Oyama M."/>
            <person name="Kohara Y."/>
            <person name="Fujiyama A."/>
            <person name="Arakawa K."/>
            <person name="Katayama T."/>
            <person name="Toyoda A."/>
            <person name="Kunieda T."/>
        </authorList>
    </citation>
    <scope>NUCLEOTIDE SEQUENCE [LARGE SCALE GENOMIC DNA]</scope>
    <source>
        <strain evidence="2 3">YOKOZUNA-1</strain>
    </source>
</reference>
<dbReference type="GO" id="GO:0016491">
    <property type="term" value="F:oxidoreductase activity"/>
    <property type="evidence" value="ECO:0007669"/>
    <property type="project" value="InterPro"/>
</dbReference>